<accession>A0A9D1AEJ5</accession>
<keyword evidence="2" id="KW-0436">Ligase</keyword>
<feature type="binding site" evidence="2">
    <location>
        <position position="102"/>
    </location>
    <ligand>
        <name>ATP</name>
        <dbReference type="ChEBI" id="CHEBI:30616"/>
    </ligand>
</feature>
<keyword evidence="2" id="KW-0963">Cytoplasm</keyword>
<comment type="caution">
    <text evidence="2">Lacks conserved residue(s) required for the propagation of feature annotation.</text>
</comment>
<reference evidence="3" key="1">
    <citation type="submission" date="2020-10" db="EMBL/GenBank/DDBJ databases">
        <authorList>
            <person name="Gilroy R."/>
        </authorList>
    </citation>
    <scope>NUCLEOTIDE SEQUENCE</scope>
    <source>
        <strain evidence="3">ChiSjej4B22-8148</strain>
    </source>
</reference>
<dbReference type="AlphaFoldDB" id="A0A9D1AEJ5"/>
<comment type="subcellular location">
    <subcellularLocation>
        <location evidence="2">Cytoplasm</location>
    </subcellularLocation>
</comment>
<comment type="function">
    <text evidence="2">Catalyzes the formation of N(4)-acetylcytidine (ac(4)C) at the wobble position of elongator tRNA(Met), using acetate and ATP as substrates. First activates an acetate ion to form acetyladenylate (Ac-AMP) and then transfers the acetyl group to tRNA to form ac(4)C34.</text>
</comment>
<feature type="binding site" evidence="2">
    <location>
        <begin position="7"/>
        <end position="20"/>
    </location>
    <ligand>
        <name>ATP</name>
        <dbReference type="ChEBI" id="CHEBI:30616"/>
    </ligand>
</feature>
<comment type="caution">
    <text evidence="3">The sequence shown here is derived from an EMBL/GenBank/DDBJ whole genome shotgun (WGS) entry which is preliminary data.</text>
</comment>
<dbReference type="PANTHER" id="PTHR37825">
    <property type="entry name" value="TRNA(MET) CYTIDINE ACETATE LIGASE"/>
    <property type="match status" value="1"/>
</dbReference>
<dbReference type="InterPro" id="IPR014729">
    <property type="entry name" value="Rossmann-like_a/b/a_fold"/>
</dbReference>
<comment type="similarity">
    <text evidence="2">Belongs to the TmcAL family.</text>
</comment>
<dbReference type="Pfam" id="PF05636">
    <property type="entry name" value="HIGH_NTase1"/>
    <property type="match status" value="1"/>
</dbReference>
<feature type="binding site" evidence="2">
    <location>
        <position position="193"/>
    </location>
    <ligand>
        <name>ATP</name>
        <dbReference type="ChEBI" id="CHEBI:30616"/>
    </ligand>
</feature>
<evidence type="ECO:0000313" key="4">
    <source>
        <dbReference type="Proteomes" id="UP000886757"/>
    </source>
</evidence>
<comment type="catalytic activity">
    <reaction evidence="2">
        <text>cytidine(34) in elongator tRNA(Met) + acetate + ATP = N(4)-acetylcytidine(34) in elongator tRNA(Met) + AMP + diphosphate</text>
        <dbReference type="Rhea" id="RHEA:58144"/>
        <dbReference type="Rhea" id="RHEA-COMP:10693"/>
        <dbReference type="Rhea" id="RHEA-COMP:10694"/>
        <dbReference type="ChEBI" id="CHEBI:30089"/>
        <dbReference type="ChEBI" id="CHEBI:30616"/>
        <dbReference type="ChEBI" id="CHEBI:33019"/>
        <dbReference type="ChEBI" id="CHEBI:74900"/>
        <dbReference type="ChEBI" id="CHEBI:82748"/>
        <dbReference type="ChEBI" id="CHEBI:456215"/>
    </reaction>
</comment>
<gene>
    <name evidence="2" type="primary">tmcAL</name>
    <name evidence="3" type="ORF">IAB31_11295</name>
</gene>
<evidence type="ECO:0000313" key="3">
    <source>
        <dbReference type="EMBL" id="HIR14494.1"/>
    </source>
</evidence>
<dbReference type="PANTHER" id="PTHR37825:SF1">
    <property type="entry name" value="TRNA(MET) CYTIDINE ACETATE LIGASE"/>
    <property type="match status" value="1"/>
</dbReference>
<dbReference type="GO" id="GO:0016879">
    <property type="term" value="F:ligase activity, forming carbon-nitrogen bonds"/>
    <property type="evidence" value="ECO:0007669"/>
    <property type="project" value="UniProtKB-UniRule"/>
</dbReference>
<dbReference type="EC" id="6.3.4.-" evidence="2"/>
<dbReference type="Gene3D" id="3.40.50.620">
    <property type="entry name" value="HUPs"/>
    <property type="match status" value="1"/>
</dbReference>
<protein>
    <recommendedName>
        <fullName evidence="2">tRNA(Met) cytidine acetate ligase</fullName>
        <ecNumber evidence="2">6.3.4.-</ecNumber>
    </recommendedName>
</protein>
<evidence type="ECO:0000256" key="1">
    <source>
        <dbReference type="ARBA" id="ARBA00022694"/>
    </source>
</evidence>
<keyword evidence="2" id="KW-0547">Nucleotide-binding</keyword>
<keyword evidence="1 2" id="KW-0819">tRNA processing</keyword>
<proteinExistence type="inferred from homology"/>
<reference evidence="3" key="2">
    <citation type="journal article" date="2021" name="PeerJ">
        <title>Extensive microbial diversity within the chicken gut microbiome revealed by metagenomics and culture.</title>
        <authorList>
            <person name="Gilroy R."/>
            <person name="Ravi A."/>
            <person name="Getino M."/>
            <person name="Pursley I."/>
            <person name="Horton D.L."/>
            <person name="Alikhan N.F."/>
            <person name="Baker D."/>
            <person name="Gharbi K."/>
            <person name="Hall N."/>
            <person name="Watson M."/>
            <person name="Adriaenssens E.M."/>
            <person name="Foster-Nyarko E."/>
            <person name="Jarju S."/>
            <person name="Secka A."/>
            <person name="Antonio M."/>
            <person name="Oren A."/>
            <person name="Chaudhuri R.R."/>
            <person name="La Ragione R."/>
            <person name="Hildebrand F."/>
            <person name="Pallen M.J."/>
        </authorList>
    </citation>
    <scope>NUCLEOTIDE SEQUENCE</scope>
    <source>
        <strain evidence="3">ChiSjej4B22-8148</strain>
    </source>
</reference>
<feature type="binding site" evidence="2">
    <location>
        <position position="168"/>
    </location>
    <ligand>
        <name>ATP</name>
        <dbReference type="ChEBI" id="CHEBI:30616"/>
    </ligand>
</feature>
<keyword evidence="2" id="KW-0820">tRNA-binding</keyword>
<dbReference type="SUPFAM" id="SSF52374">
    <property type="entry name" value="Nucleotidylyl transferase"/>
    <property type="match status" value="1"/>
</dbReference>
<dbReference type="GO" id="GO:0000049">
    <property type="term" value="F:tRNA binding"/>
    <property type="evidence" value="ECO:0007669"/>
    <property type="project" value="UniProtKB-KW"/>
</dbReference>
<dbReference type="GO" id="GO:0005737">
    <property type="term" value="C:cytoplasm"/>
    <property type="evidence" value="ECO:0007669"/>
    <property type="project" value="UniProtKB-SubCell"/>
</dbReference>
<dbReference type="EMBL" id="DVGK01000125">
    <property type="protein sequence ID" value="HIR14494.1"/>
    <property type="molecule type" value="Genomic_DNA"/>
</dbReference>
<evidence type="ECO:0000256" key="2">
    <source>
        <dbReference type="HAMAP-Rule" id="MF_01539"/>
    </source>
</evidence>
<organism evidence="3 4">
    <name type="scientific">Candidatus Choladousia intestinavium</name>
    <dbReference type="NCBI Taxonomy" id="2840727"/>
    <lineage>
        <taxon>Bacteria</taxon>
        <taxon>Bacillati</taxon>
        <taxon>Bacillota</taxon>
        <taxon>Clostridia</taxon>
        <taxon>Lachnospirales</taxon>
        <taxon>Lachnospiraceae</taxon>
        <taxon>Lachnospiraceae incertae sedis</taxon>
        <taxon>Candidatus Choladousia</taxon>
    </lineage>
</organism>
<sequence>MKTVGIIAEYNPFHTGHFYHLKKAREMSGCPFCTVVLSPDFVQRGEPAIFGKYDRAKMALLAGADLVLELPVCYAAGSAEYFSAGACALLEGIKVTDGLCFGAENETAENFQKAAAFFIHEPVSYSRLLSSLVRSGLTFPKARDKAAGSILEQTEKGSLPDSFLASPNNILGVEYAKALKRLGSSIRLLPIRREGSSYHDPFLSGFFCSATALRKEIEKEPDAGLSASLLPYIPEFCRDVWETALLTPAFSEDLCWYLYQKLLSSEDFSAYLDVSSDLNRRILRMRFSCIGKSWREILALLKTKHLTEARIRRALLHILLEIRREDMENFLSHGTVFYAKVLGFKKSAAPLLHAIKEKSRIPLITKVAAAEKLLSPLGQKMLSQDLYASHLYRSILSGKHHLPFRTEQEISPVILDS</sequence>
<dbReference type="GO" id="GO:0005524">
    <property type="term" value="F:ATP binding"/>
    <property type="evidence" value="ECO:0007669"/>
    <property type="project" value="UniProtKB-KW"/>
</dbReference>
<keyword evidence="2" id="KW-0067">ATP-binding</keyword>
<dbReference type="InterPro" id="IPR008513">
    <property type="entry name" value="tRNA(Met)_cyd_acetate_ligase"/>
</dbReference>
<dbReference type="GO" id="GO:0006400">
    <property type="term" value="P:tRNA modification"/>
    <property type="evidence" value="ECO:0007669"/>
    <property type="project" value="UniProtKB-UniRule"/>
</dbReference>
<dbReference type="HAMAP" id="MF_01539">
    <property type="entry name" value="TmcAL"/>
    <property type="match status" value="1"/>
</dbReference>
<name>A0A9D1AEJ5_9FIRM</name>
<keyword evidence="2" id="KW-0694">RNA-binding</keyword>
<dbReference type="Proteomes" id="UP000886757">
    <property type="component" value="Unassembled WGS sequence"/>
</dbReference>